<keyword evidence="2 5" id="KW-0808">Transferase</keyword>
<evidence type="ECO:0000313" key="5">
    <source>
        <dbReference type="EMBL" id="MDS1116203.1"/>
    </source>
</evidence>
<dbReference type="InterPro" id="IPR028098">
    <property type="entry name" value="Glyco_trans_4-like_N"/>
</dbReference>
<feature type="domain" description="Glycosyltransferase subfamily 4-like N-terminal" evidence="4">
    <location>
        <begin position="14"/>
        <end position="185"/>
    </location>
</feature>
<reference evidence="5 6" key="1">
    <citation type="submission" date="2023-08" db="EMBL/GenBank/DDBJ databases">
        <title>Bioegradation of LLDPE and BLDPE plastic by marine bacteria from coast plastic debris.</title>
        <authorList>
            <person name="Rong Z."/>
        </authorList>
    </citation>
    <scope>NUCLEOTIDE SEQUENCE [LARGE SCALE GENOMIC DNA]</scope>
    <source>
        <strain evidence="5 6">Z-2</strain>
    </source>
</reference>
<name>A0ABU2GXM9_9ACTN</name>
<keyword evidence="1 5" id="KW-0328">Glycosyltransferase</keyword>
<comment type="caution">
    <text evidence="5">The sequence shown here is derived from an EMBL/GenBank/DDBJ whole genome shotgun (WGS) entry which is preliminary data.</text>
</comment>
<gene>
    <name evidence="5" type="ORF">RD149_20885</name>
</gene>
<sequence>MIRALAVSPSREVTGAEQSLLNVAPFLDSAGVRVTLAAPAGGAFEARWRDRGLDFRTLEFPVRRGMRSVDGRQMHGPVELVRTLWRSVRAVYGLTKVVRDTDADLIHSNLLMTHLDCAVAGRITRTPSVLELHEIVAPGLGRWALGVAIRLSDSAIAISDVSRDQVPSWARRKVAVIPQCVDLARFTGVEPSAAWRARLAASPRCPIVAAVGRIDPEKGLHVLVEAVARVRAGGVPLQLALVGSPGTDDGAYLASLVRMGNEILGDAMRVVPHVDDVAGVLSSVDVLACPSPLEPFGMILLEAQVCRVPVVACRSGGPGEFIEHEETGILVVPGDPDDLAGALRRLLDDEGLREKIRKAGEERVRGSYIAPVRARRMVSLYHRIAG</sequence>
<organism evidence="5 6">
    <name type="scientific">Gordonia westfalica</name>
    <dbReference type="NCBI Taxonomy" id="158898"/>
    <lineage>
        <taxon>Bacteria</taxon>
        <taxon>Bacillati</taxon>
        <taxon>Actinomycetota</taxon>
        <taxon>Actinomycetes</taxon>
        <taxon>Mycobacteriales</taxon>
        <taxon>Gordoniaceae</taxon>
        <taxon>Gordonia</taxon>
    </lineage>
</organism>
<dbReference type="Proteomes" id="UP001265083">
    <property type="component" value="Unassembled WGS sequence"/>
</dbReference>
<evidence type="ECO:0000256" key="2">
    <source>
        <dbReference type="ARBA" id="ARBA00022679"/>
    </source>
</evidence>
<proteinExistence type="predicted"/>
<dbReference type="Gene3D" id="3.40.50.2000">
    <property type="entry name" value="Glycogen Phosphorylase B"/>
    <property type="match status" value="2"/>
</dbReference>
<dbReference type="RefSeq" id="WP_310952034.1">
    <property type="nucleotide sequence ID" value="NZ_JAVLUS010000021.1"/>
</dbReference>
<dbReference type="Pfam" id="PF13439">
    <property type="entry name" value="Glyco_transf_4"/>
    <property type="match status" value="1"/>
</dbReference>
<accession>A0ABU2GXM9</accession>
<protein>
    <submittedName>
        <fullName evidence="5">Glycosyltransferase family 4 protein</fullName>
        <ecNumber evidence="5">2.4.-.-</ecNumber>
    </submittedName>
</protein>
<dbReference type="InterPro" id="IPR001296">
    <property type="entry name" value="Glyco_trans_1"/>
</dbReference>
<feature type="domain" description="Glycosyl transferase family 1" evidence="3">
    <location>
        <begin position="195"/>
        <end position="362"/>
    </location>
</feature>
<evidence type="ECO:0000313" key="6">
    <source>
        <dbReference type="Proteomes" id="UP001265083"/>
    </source>
</evidence>
<dbReference type="CDD" id="cd03801">
    <property type="entry name" value="GT4_PimA-like"/>
    <property type="match status" value="1"/>
</dbReference>
<keyword evidence="6" id="KW-1185">Reference proteome</keyword>
<evidence type="ECO:0000259" key="3">
    <source>
        <dbReference type="Pfam" id="PF00534"/>
    </source>
</evidence>
<evidence type="ECO:0000259" key="4">
    <source>
        <dbReference type="Pfam" id="PF13439"/>
    </source>
</evidence>
<dbReference type="GO" id="GO:0016757">
    <property type="term" value="F:glycosyltransferase activity"/>
    <property type="evidence" value="ECO:0007669"/>
    <property type="project" value="UniProtKB-KW"/>
</dbReference>
<dbReference type="SUPFAM" id="SSF53756">
    <property type="entry name" value="UDP-Glycosyltransferase/glycogen phosphorylase"/>
    <property type="match status" value="1"/>
</dbReference>
<dbReference type="PANTHER" id="PTHR45947">
    <property type="entry name" value="SULFOQUINOVOSYL TRANSFERASE SQD2"/>
    <property type="match status" value="1"/>
</dbReference>
<dbReference type="PANTHER" id="PTHR45947:SF3">
    <property type="entry name" value="SULFOQUINOVOSYL TRANSFERASE SQD2"/>
    <property type="match status" value="1"/>
</dbReference>
<dbReference type="InterPro" id="IPR050194">
    <property type="entry name" value="Glycosyltransferase_grp1"/>
</dbReference>
<dbReference type="EMBL" id="JAVLUS010000021">
    <property type="protein sequence ID" value="MDS1116203.1"/>
    <property type="molecule type" value="Genomic_DNA"/>
</dbReference>
<dbReference type="Pfam" id="PF00534">
    <property type="entry name" value="Glycos_transf_1"/>
    <property type="match status" value="1"/>
</dbReference>
<evidence type="ECO:0000256" key="1">
    <source>
        <dbReference type="ARBA" id="ARBA00022676"/>
    </source>
</evidence>
<dbReference type="EC" id="2.4.-.-" evidence="5"/>